<accession>A0AAV4ST83</accession>
<keyword evidence="1" id="KW-0732">Signal</keyword>
<gene>
    <name evidence="2" type="ORF">CEXT_486511</name>
</gene>
<dbReference type="EMBL" id="BPLR01010020">
    <property type="protein sequence ID" value="GIY36204.1"/>
    <property type="molecule type" value="Genomic_DNA"/>
</dbReference>
<evidence type="ECO:0000313" key="2">
    <source>
        <dbReference type="EMBL" id="GIY36204.1"/>
    </source>
</evidence>
<keyword evidence="3" id="KW-1185">Reference proteome</keyword>
<reference evidence="2 3" key="1">
    <citation type="submission" date="2021-06" db="EMBL/GenBank/DDBJ databases">
        <title>Caerostris extrusa draft genome.</title>
        <authorList>
            <person name="Kono N."/>
            <person name="Arakawa K."/>
        </authorList>
    </citation>
    <scope>NUCLEOTIDE SEQUENCE [LARGE SCALE GENOMIC DNA]</scope>
</reference>
<feature type="signal peptide" evidence="1">
    <location>
        <begin position="1"/>
        <end position="18"/>
    </location>
</feature>
<evidence type="ECO:0000313" key="3">
    <source>
        <dbReference type="Proteomes" id="UP001054945"/>
    </source>
</evidence>
<dbReference type="AlphaFoldDB" id="A0AAV4ST83"/>
<feature type="chain" id="PRO_5043495428" evidence="1">
    <location>
        <begin position="19"/>
        <end position="102"/>
    </location>
</feature>
<organism evidence="2 3">
    <name type="scientific">Caerostris extrusa</name>
    <name type="common">Bark spider</name>
    <name type="synonym">Caerostris bankana</name>
    <dbReference type="NCBI Taxonomy" id="172846"/>
    <lineage>
        <taxon>Eukaryota</taxon>
        <taxon>Metazoa</taxon>
        <taxon>Ecdysozoa</taxon>
        <taxon>Arthropoda</taxon>
        <taxon>Chelicerata</taxon>
        <taxon>Arachnida</taxon>
        <taxon>Araneae</taxon>
        <taxon>Araneomorphae</taxon>
        <taxon>Entelegynae</taxon>
        <taxon>Araneoidea</taxon>
        <taxon>Araneidae</taxon>
        <taxon>Caerostris</taxon>
    </lineage>
</organism>
<comment type="caution">
    <text evidence="2">The sequence shown here is derived from an EMBL/GenBank/DDBJ whole genome shotgun (WGS) entry which is preliminary data.</text>
</comment>
<sequence length="102" mass="11567">MIWKYLFGLLAFFRSHNPGPSEYPPEVLEPWGMVSWDAAQKALHQNYYGGEIKVRPRSLVGNSVSDKTLLWENKKVPYVISDPSIGYGAVQQIDALEVRTVD</sequence>
<name>A0AAV4ST83_CAEEX</name>
<proteinExistence type="predicted"/>
<evidence type="ECO:0000256" key="1">
    <source>
        <dbReference type="SAM" id="SignalP"/>
    </source>
</evidence>
<protein>
    <submittedName>
        <fullName evidence="2">Uncharacterized protein</fullName>
    </submittedName>
</protein>
<dbReference type="Proteomes" id="UP001054945">
    <property type="component" value="Unassembled WGS sequence"/>
</dbReference>